<dbReference type="InterPro" id="IPR012462">
    <property type="entry name" value="UFSP1/2_DUB_cat"/>
</dbReference>
<comment type="caution">
    <text evidence="4">The sequence shown here is derived from an EMBL/GenBank/DDBJ whole genome shotgun (WGS) entry which is preliminary data.</text>
</comment>
<dbReference type="PANTHER" id="PTHR48153">
    <property type="entry name" value="UFM1-SPECIFIC PROTEASE 2"/>
    <property type="match status" value="1"/>
</dbReference>
<dbReference type="Gene3D" id="3.90.70.130">
    <property type="match status" value="1"/>
</dbReference>
<evidence type="ECO:0000259" key="3">
    <source>
        <dbReference type="Pfam" id="PF07910"/>
    </source>
</evidence>
<gene>
    <name evidence="4" type="primary">Ufsp1</name>
    <name evidence="4" type="ORF">AOXY_G29597</name>
</gene>
<dbReference type="GO" id="GO:0071567">
    <property type="term" value="F:deUFMylase activity"/>
    <property type="evidence" value="ECO:0007669"/>
    <property type="project" value="TreeGrafter"/>
</dbReference>
<proteinExistence type="inferred from homology"/>
<keyword evidence="5" id="KW-1185">Reference proteome</keyword>
<dbReference type="PANTHER" id="PTHR48153:SF3">
    <property type="entry name" value="INACTIVE UFM1-SPECIFIC PROTEASE 1"/>
    <property type="match status" value="1"/>
</dbReference>
<accession>A0AAD8FU99</accession>
<keyword evidence="2" id="KW-0378">Hydrolase</keyword>
<dbReference type="Proteomes" id="UP001230051">
    <property type="component" value="Unassembled WGS sequence"/>
</dbReference>
<keyword evidence="4" id="KW-0645">Protease</keyword>
<sequence length="220" mass="24580">MHHSNELLRNVHQGVPSPELESSIFRRSLIRGDCLYYHYGCDGLDDRGWGCGYRTLQTLSSWVRHQTSGENTPPTLREIQQALVQTEDKPASFVGSRGWIGSFEIALCLDSFHQVPCKIMHVRQGAELQNQVAELHGHFDRFGSPAMMGGDSDNASRAILGVCSGERGHYLLVLDPHYFGAGGSLEKETAHAEGWVAWRKIDSFDQVSFYNFCLPQLAAK</sequence>
<evidence type="ECO:0000256" key="1">
    <source>
        <dbReference type="ARBA" id="ARBA00008552"/>
    </source>
</evidence>
<name>A0AAD8FU99_ACIOX</name>
<evidence type="ECO:0000256" key="2">
    <source>
        <dbReference type="ARBA" id="ARBA00022801"/>
    </source>
</evidence>
<dbReference type="AlphaFoldDB" id="A0AAD8FU99"/>
<comment type="similarity">
    <text evidence="1">Belongs to the peptidase C78 family.</text>
</comment>
<dbReference type="EMBL" id="JAGXEW010000040">
    <property type="protein sequence ID" value="KAK1153529.1"/>
    <property type="molecule type" value="Genomic_DNA"/>
</dbReference>
<dbReference type="SUPFAM" id="SSF54001">
    <property type="entry name" value="Cysteine proteinases"/>
    <property type="match status" value="1"/>
</dbReference>
<organism evidence="4 5">
    <name type="scientific">Acipenser oxyrinchus oxyrinchus</name>
    <dbReference type="NCBI Taxonomy" id="40147"/>
    <lineage>
        <taxon>Eukaryota</taxon>
        <taxon>Metazoa</taxon>
        <taxon>Chordata</taxon>
        <taxon>Craniata</taxon>
        <taxon>Vertebrata</taxon>
        <taxon>Euteleostomi</taxon>
        <taxon>Actinopterygii</taxon>
        <taxon>Chondrostei</taxon>
        <taxon>Acipenseriformes</taxon>
        <taxon>Acipenseridae</taxon>
        <taxon>Acipenser</taxon>
    </lineage>
</organism>
<reference evidence="4" key="1">
    <citation type="submission" date="2022-02" db="EMBL/GenBank/DDBJ databases">
        <title>Atlantic sturgeon de novo genome assembly.</title>
        <authorList>
            <person name="Stock M."/>
            <person name="Klopp C."/>
            <person name="Guiguen Y."/>
            <person name="Cabau C."/>
            <person name="Parinello H."/>
            <person name="Santidrian Yebra-Pimentel E."/>
            <person name="Kuhl H."/>
            <person name="Dirks R.P."/>
            <person name="Guessner J."/>
            <person name="Wuertz S."/>
            <person name="Du K."/>
            <person name="Schartl M."/>
        </authorList>
    </citation>
    <scope>NUCLEOTIDE SEQUENCE</scope>
    <source>
        <strain evidence="4">STURGEONOMICS-FGT-2020</strain>
        <tissue evidence="4">Whole blood</tissue>
    </source>
</reference>
<dbReference type="GO" id="GO:0006508">
    <property type="term" value="P:proteolysis"/>
    <property type="evidence" value="ECO:0007669"/>
    <property type="project" value="UniProtKB-KW"/>
</dbReference>
<evidence type="ECO:0000313" key="4">
    <source>
        <dbReference type="EMBL" id="KAK1153529.1"/>
    </source>
</evidence>
<evidence type="ECO:0000313" key="5">
    <source>
        <dbReference type="Proteomes" id="UP001230051"/>
    </source>
</evidence>
<dbReference type="Pfam" id="PF07910">
    <property type="entry name" value="Peptidase_C78"/>
    <property type="match status" value="1"/>
</dbReference>
<dbReference type="InterPro" id="IPR038765">
    <property type="entry name" value="Papain-like_cys_pep_sf"/>
</dbReference>
<protein>
    <submittedName>
        <fullName evidence="4">Ufm1-specific protease 1-like</fullName>
    </submittedName>
</protein>
<feature type="domain" description="UFSP1/2/DUB catalytic" evidence="3">
    <location>
        <begin position="27"/>
        <end position="213"/>
    </location>
</feature>